<dbReference type="WBParaSite" id="PSAMB.scaffold3744size17042.g22394.t1">
    <property type="protein sequence ID" value="PSAMB.scaffold3744size17042.g22394.t1"/>
    <property type="gene ID" value="PSAMB.scaffold3744size17042.g22394"/>
</dbReference>
<sequence length="168" mass="17879">MFIVVGCVGAARLLRLITGDRMSRLSPRFVVCRSFDQACPAEASLEARFVPGNDGIIGGPFARQCVAVAYGEGERGGEGSTDVSMFRWSLPPIVNQCAGRLRGRRRGGSRFVSGDRDADLWRGLGRKNAPARAYCSHCVGLRHKPAAGCSSTAAAALFTAFSRSPATI</sequence>
<keyword evidence="1" id="KW-1185">Reference proteome</keyword>
<evidence type="ECO:0000313" key="1">
    <source>
        <dbReference type="Proteomes" id="UP000887566"/>
    </source>
</evidence>
<dbReference type="AlphaFoldDB" id="A0A914WC73"/>
<name>A0A914WC73_9BILA</name>
<evidence type="ECO:0000313" key="2">
    <source>
        <dbReference type="WBParaSite" id="PSAMB.scaffold3744size17042.g22394.t1"/>
    </source>
</evidence>
<proteinExistence type="predicted"/>
<dbReference type="Proteomes" id="UP000887566">
    <property type="component" value="Unplaced"/>
</dbReference>
<accession>A0A914WC73</accession>
<reference evidence="2" key="1">
    <citation type="submission" date="2022-11" db="UniProtKB">
        <authorList>
            <consortium name="WormBaseParasite"/>
        </authorList>
    </citation>
    <scope>IDENTIFICATION</scope>
</reference>
<protein>
    <submittedName>
        <fullName evidence="2">Secreted protein</fullName>
    </submittedName>
</protein>
<organism evidence="1 2">
    <name type="scientific">Plectus sambesii</name>
    <dbReference type="NCBI Taxonomy" id="2011161"/>
    <lineage>
        <taxon>Eukaryota</taxon>
        <taxon>Metazoa</taxon>
        <taxon>Ecdysozoa</taxon>
        <taxon>Nematoda</taxon>
        <taxon>Chromadorea</taxon>
        <taxon>Plectida</taxon>
        <taxon>Plectina</taxon>
        <taxon>Plectoidea</taxon>
        <taxon>Plectidae</taxon>
        <taxon>Plectus</taxon>
    </lineage>
</organism>